<dbReference type="GO" id="GO:0016491">
    <property type="term" value="F:oxidoreductase activity"/>
    <property type="evidence" value="ECO:0007669"/>
    <property type="project" value="InterPro"/>
</dbReference>
<reference evidence="3 4" key="1">
    <citation type="submission" date="2020-08" db="EMBL/GenBank/DDBJ databases">
        <title>Bridging the membrane lipid divide: bacteria of the FCB group superphylum have the potential to synthesize archaeal ether lipids.</title>
        <authorList>
            <person name="Villanueva L."/>
            <person name="Von Meijenfeldt F.A.B."/>
            <person name="Westbye A.B."/>
            <person name="Yadav S."/>
            <person name="Hopmans E.C."/>
            <person name="Dutilh B.E."/>
            <person name="Sinninghe Damste J.S."/>
        </authorList>
    </citation>
    <scope>NUCLEOTIDE SEQUENCE [LARGE SCALE GENOMIC DNA]</scope>
    <source>
        <strain evidence="3">NIOZ-UU27</strain>
    </source>
</reference>
<protein>
    <submittedName>
        <fullName evidence="3">FAD-dependent oxidoreductase</fullName>
    </submittedName>
</protein>
<dbReference type="Pfam" id="PF07992">
    <property type="entry name" value="Pyr_redox_2"/>
    <property type="match status" value="1"/>
</dbReference>
<dbReference type="InterPro" id="IPR023753">
    <property type="entry name" value="FAD/NAD-binding_dom"/>
</dbReference>
<dbReference type="InterPro" id="IPR009051">
    <property type="entry name" value="Helical_ferredxn"/>
</dbReference>
<dbReference type="InterPro" id="IPR036188">
    <property type="entry name" value="FAD/NAD-bd_sf"/>
</dbReference>
<proteinExistence type="predicted"/>
<dbReference type="Pfam" id="PF14691">
    <property type="entry name" value="Fer4_20"/>
    <property type="match status" value="1"/>
</dbReference>
<evidence type="ECO:0000259" key="1">
    <source>
        <dbReference type="Pfam" id="PF07992"/>
    </source>
</evidence>
<feature type="domain" description="Dihydroprymidine dehydrogenase" evidence="2">
    <location>
        <begin position="49"/>
        <end position="124"/>
    </location>
</feature>
<dbReference type="Gene3D" id="3.40.50.720">
    <property type="entry name" value="NAD(P)-binding Rossmann-like Domain"/>
    <property type="match status" value="1"/>
</dbReference>
<dbReference type="Gene3D" id="3.50.50.60">
    <property type="entry name" value="FAD/NAD(P)-binding domain"/>
    <property type="match status" value="1"/>
</dbReference>
<sequence length="449" mass="50010">MMEILKSKYNVEKKGLLHNIEEFPISRKDTSENQTGTWRTLQPLFEEATSPCSQACPANVNIPLYMSLVREGNLINALKILRLRNPLPGVCGRVCPHPCEASCNRGEFDQRVNIRAVERLLGDYGLDIPPTREDERGKGRKVAVVGSGPAGLSAAYFLARRGVTVDLYEREPEAGGILRYGIPEYRLPREILDGEIANIFHLGVNFIGGREIRNEALSSFTESYDYIFFSPGLWGSKLPDWGYKGRGVFDGLKLLREIHAGNIPDLGRRVVVVGGGNTALDLTRVLTRLNKEVAIVYRRTIEEAPAFEDEIEEGLEEKIRIMERSLITRIEKGKGDGLKIEIQGVAKKDGKIVPKGPKDHRIVDSVITALGQTAEMDVREDDKIILGGDFKTGAGTVAQAIGSGREGAFTILEELGLLPENGEADNRRVVNYDHMNTVFFKRSERFEFR</sequence>
<dbReference type="PRINTS" id="PR00419">
    <property type="entry name" value="ADXRDTASE"/>
</dbReference>
<dbReference type="Gene3D" id="1.10.1060.10">
    <property type="entry name" value="Alpha-helical ferredoxin"/>
    <property type="match status" value="1"/>
</dbReference>
<dbReference type="SUPFAM" id="SSF46548">
    <property type="entry name" value="alpha-helical ferredoxin"/>
    <property type="match status" value="1"/>
</dbReference>
<name>A0A8J6MZA3_9DELT</name>
<dbReference type="AlphaFoldDB" id="A0A8J6MZA3"/>
<comment type="caution">
    <text evidence="3">The sequence shown here is derived from an EMBL/GenBank/DDBJ whole genome shotgun (WGS) entry which is preliminary data.</text>
</comment>
<dbReference type="Proteomes" id="UP000650524">
    <property type="component" value="Unassembled WGS sequence"/>
</dbReference>
<evidence type="ECO:0000313" key="4">
    <source>
        <dbReference type="Proteomes" id="UP000650524"/>
    </source>
</evidence>
<dbReference type="PANTHER" id="PTHR42783">
    <property type="entry name" value="GLUTAMATE SYNTHASE [NADPH] SMALL CHAIN"/>
    <property type="match status" value="1"/>
</dbReference>
<feature type="non-terminal residue" evidence="3">
    <location>
        <position position="449"/>
    </location>
</feature>
<evidence type="ECO:0000259" key="2">
    <source>
        <dbReference type="Pfam" id="PF14691"/>
    </source>
</evidence>
<evidence type="ECO:0000313" key="3">
    <source>
        <dbReference type="EMBL" id="MBC8176129.1"/>
    </source>
</evidence>
<dbReference type="PANTHER" id="PTHR42783:SF3">
    <property type="entry name" value="GLUTAMATE SYNTHASE [NADPH] SMALL CHAIN-RELATED"/>
    <property type="match status" value="1"/>
</dbReference>
<organism evidence="3 4">
    <name type="scientific">Candidatus Desulfacyla euxinica</name>
    <dbReference type="NCBI Taxonomy" id="2841693"/>
    <lineage>
        <taxon>Bacteria</taxon>
        <taxon>Deltaproteobacteria</taxon>
        <taxon>Candidatus Desulfacyla</taxon>
    </lineage>
</organism>
<feature type="domain" description="FAD/NAD(P)-binding" evidence="1">
    <location>
        <begin position="141"/>
        <end position="384"/>
    </location>
</feature>
<dbReference type="EMBL" id="JACNJD010000095">
    <property type="protein sequence ID" value="MBC8176129.1"/>
    <property type="molecule type" value="Genomic_DNA"/>
</dbReference>
<dbReference type="SUPFAM" id="SSF51971">
    <property type="entry name" value="Nucleotide-binding domain"/>
    <property type="match status" value="1"/>
</dbReference>
<gene>
    <name evidence="3" type="ORF">H8E19_01890</name>
</gene>
<accession>A0A8J6MZA3</accession>
<dbReference type="InterPro" id="IPR028261">
    <property type="entry name" value="DPD_II"/>
</dbReference>
<dbReference type="GO" id="GO:0051536">
    <property type="term" value="F:iron-sulfur cluster binding"/>
    <property type="evidence" value="ECO:0007669"/>
    <property type="project" value="InterPro"/>
</dbReference>